<reference evidence="1" key="1">
    <citation type="submission" date="2022-06" db="EMBL/GenBank/DDBJ databases">
        <authorList>
            <person name="Legras J.-L."/>
            <person name="Devillers H."/>
            <person name="Grondin C."/>
        </authorList>
    </citation>
    <scope>NUCLEOTIDE SEQUENCE</scope>
    <source>
        <strain evidence="1">CLIB 1444</strain>
    </source>
</reference>
<dbReference type="Proteomes" id="UP001152531">
    <property type="component" value="Unassembled WGS sequence"/>
</dbReference>
<evidence type="ECO:0000313" key="1">
    <source>
        <dbReference type="EMBL" id="CAH6722953.1"/>
    </source>
</evidence>
<dbReference type="EMBL" id="CALSDN010000012">
    <property type="protein sequence ID" value="CAH6722953.1"/>
    <property type="molecule type" value="Genomic_DNA"/>
</dbReference>
<proteinExistence type="predicted"/>
<sequence length="482" mass="53910">MTSLDKLINKATDETLTSDNWQYNLDVCDYISANPEEATKQAIKFITIRLNLKDANVILRTLSLLVAIAENCGSRMKQEIATKSFLQDCLLKRLGDKKLHKTVKYAIADVVKQLNQSFKSDPSLKPMTDAYDILARDYRQYLQGAGGSGPAKPDKTQMSHHDKAKEDEDLQRVLKLSLQEYEREQSVKKAYLDKPLPETKPTANSGDDGEEKTIATVSKVRALYDLISYEPDELSFRKGDIITVIESVYRDWWRGSLANGKVGIFPLNYVTPIINKSPKELAEELDQENLILAQSKKIDRLLALLSGPGADEDEVNGLYNEILPLRPSLAKSIEKYSVRKEELMALNSQLNGQVKYYNELTDNVINSKTRYQATGQAPYPQWGAGGYPPAAMPPQSSGMPTQGSGMPPQPSGMPPQSSNQGQLPMQPTSNGFGNERYDQNQNLYSQNQHTYSQNQHAYPQAQHSHPQAQYSNVNSFPSVNNL</sequence>
<gene>
    <name evidence="1" type="ORF">CLIB1444_12S00958</name>
</gene>
<comment type="caution">
    <text evidence="1">The sequence shown here is derived from an EMBL/GenBank/DDBJ whole genome shotgun (WGS) entry which is preliminary data.</text>
</comment>
<protein>
    <submittedName>
        <fullName evidence="1">Class E vacuolar protein-sorting machinery protein Hse1p</fullName>
    </submittedName>
</protein>
<organism evidence="1 2">
    <name type="scientific">[Candida] jaroonii</name>
    <dbReference type="NCBI Taxonomy" id="467808"/>
    <lineage>
        <taxon>Eukaryota</taxon>
        <taxon>Fungi</taxon>
        <taxon>Dikarya</taxon>
        <taxon>Ascomycota</taxon>
        <taxon>Saccharomycotina</taxon>
        <taxon>Pichiomycetes</taxon>
        <taxon>Debaryomycetaceae</taxon>
        <taxon>Yamadazyma</taxon>
    </lineage>
</organism>
<accession>A0ACA9YET4</accession>
<name>A0ACA9YET4_9ASCO</name>
<evidence type="ECO:0000313" key="2">
    <source>
        <dbReference type="Proteomes" id="UP001152531"/>
    </source>
</evidence>
<keyword evidence="2" id="KW-1185">Reference proteome</keyword>